<proteinExistence type="predicted"/>
<protein>
    <submittedName>
        <fullName evidence="1">HS12A-like protein</fullName>
    </submittedName>
</protein>
<dbReference type="PANTHER" id="PTHR14187:SF5">
    <property type="entry name" value="HEAT SHOCK 70 KDA PROTEIN 12A"/>
    <property type="match status" value="1"/>
</dbReference>
<evidence type="ECO:0000313" key="1">
    <source>
        <dbReference type="EMBL" id="WAR31338.1"/>
    </source>
</evidence>
<keyword evidence="2" id="KW-1185">Reference proteome</keyword>
<evidence type="ECO:0000313" key="2">
    <source>
        <dbReference type="Proteomes" id="UP001164746"/>
    </source>
</evidence>
<reference evidence="1" key="1">
    <citation type="submission" date="2022-11" db="EMBL/GenBank/DDBJ databases">
        <title>Centuries of genome instability and evolution in soft-shell clam transmissible cancer (bioRxiv).</title>
        <authorList>
            <person name="Hart S.F.M."/>
            <person name="Yonemitsu M.A."/>
            <person name="Giersch R.M."/>
            <person name="Beal B.F."/>
            <person name="Arriagada G."/>
            <person name="Davis B.W."/>
            <person name="Ostrander E.A."/>
            <person name="Goff S.P."/>
            <person name="Metzger M.J."/>
        </authorList>
    </citation>
    <scope>NUCLEOTIDE SEQUENCE</scope>
    <source>
        <strain evidence="1">MELC-2E11</strain>
        <tissue evidence="1">Siphon/mantle</tissue>
    </source>
</reference>
<name>A0ABY7GA85_MYAAR</name>
<dbReference type="SUPFAM" id="SSF53067">
    <property type="entry name" value="Actin-like ATPase domain"/>
    <property type="match status" value="3"/>
</dbReference>
<dbReference type="EMBL" id="CP111028">
    <property type="protein sequence ID" value="WAR31338.1"/>
    <property type="molecule type" value="Genomic_DNA"/>
</dbReference>
<accession>A0ABY7GA85</accession>
<sequence>MQEQERAQQKIVVAFDFGTTYSGYAFSHSNNPFKVGTFLWKSGQESLVTQKTPTSILLNPEGSFHSFGFEAEDKFANLSKAEEHGDWRLFRQFKMMLLSEGKKEHEMPAIEIFAMSIQYLKDHFLEQIKSQGLDETSFIVQYVLTVPAIWGDKAKAFMREAAMKAGIDSDSLTLALEPEVASIWCKSRESGSQYAHSQEAKISLSDGLKQIGKASGGPWGGTNVDRRLLKFFKRLVGTQALEALKDEGMNDYFDLLRCFEASKREFDGEANKKMSFKVPGLLQELCERFNGKTLSDRVQELFNADKVEFKRDKMRIHSSEVAKWFDAPISSLVKHIRGIFEDRQIGIIHTIVLVGGEESKFFKRTFNAWRAKDCFKPFVRVNDEVKYADRILHKFAQRDCLSSCVRIYRSTEHSPVYVTDPGCEYIGKVEIEHSIEYVTIEVTLMFGTTELMVKARLKESGRERIAITGIKQSKVRFVLTVPGIWDDKAKAFMRGAAVKVLLIIADNNIKTSYFLQAGIEAKQLKLALEPEAASIYCKTQDFDAKAAFYDAGTKYMVIDIGGGTADISVHEKLPKGKLKEIHKASGGPWGGIVADENFLRFWEDIFGTECMVYLRENYMSEYFDLLRNFETKKRCLVNLESETKVYFRIPYHVREFCEEKCKTSLDKIIKQSKFAEYIEIKDGHKLRVDKKCFIDWFKDPVDCLIKHVETILKEPNNKSVQTVILVGGLAESAYVQDEIKKRLDVKRVLVPDQPGVAVLQGAVLFGHDSKIVSSRIMKHTYGICIHKKFDCAVHDESLKYFDALWNQWHVKNCFAVFVHANEKIARDKPIKRTFFENGRNTTSLIVYRSTNKTPSYVTDPECECLETYIIEHPKTDVDIDVTFQFGDTELLVTAKVKDHGTEKTFSIKNYWQSVKKE</sequence>
<organism evidence="1 2">
    <name type="scientific">Mya arenaria</name>
    <name type="common">Soft-shell clam</name>
    <dbReference type="NCBI Taxonomy" id="6604"/>
    <lineage>
        <taxon>Eukaryota</taxon>
        <taxon>Metazoa</taxon>
        <taxon>Spiralia</taxon>
        <taxon>Lophotrochozoa</taxon>
        <taxon>Mollusca</taxon>
        <taxon>Bivalvia</taxon>
        <taxon>Autobranchia</taxon>
        <taxon>Heteroconchia</taxon>
        <taxon>Euheterodonta</taxon>
        <taxon>Imparidentia</taxon>
        <taxon>Neoheterodontei</taxon>
        <taxon>Myida</taxon>
        <taxon>Myoidea</taxon>
        <taxon>Myidae</taxon>
        <taxon>Mya</taxon>
    </lineage>
</organism>
<dbReference type="CDD" id="cd10229">
    <property type="entry name" value="ASKHA_NBD_HSP70_HSPA12"/>
    <property type="match status" value="1"/>
</dbReference>
<gene>
    <name evidence="1" type="ORF">MAR_033880</name>
</gene>
<dbReference type="Gene3D" id="3.30.420.40">
    <property type="match status" value="3"/>
</dbReference>
<dbReference type="Proteomes" id="UP001164746">
    <property type="component" value="Chromosome 17"/>
</dbReference>
<dbReference type="PANTHER" id="PTHR14187">
    <property type="entry name" value="ALPHA KINASE/ELONGATION FACTOR 2 KINASE"/>
    <property type="match status" value="1"/>
</dbReference>
<dbReference type="InterPro" id="IPR043129">
    <property type="entry name" value="ATPase_NBD"/>
</dbReference>
<dbReference type="Gene3D" id="3.90.640.10">
    <property type="entry name" value="Actin, Chain A, domain 4"/>
    <property type="match status" value="1"/>
</dbReference>